<accession>A0A5M6DGS2</accession>
<feature type="domain" description="DUF1553" evidence="3">
    <location>
        <begin position="734"/>
        <end position="998"/>
    </location>
</feature>
<dbReference type="InterPro" id="IPR036909">
    <property type="entry name" value="Cyt_c-like_dom_sf"/>
</dbReference>
<dbReference type="EMBL" id="VWOX01000003">
    <property type="protein sequence ID" value="KAA5545399.1"/>
    <property type="molecule type" value="Genomic_DNA"/>
</dbReference>
<sequence length="1053" mass="119893">MQRLLLFFVWALILPATSSVLAVAESAIEFNRDVRPILSKNCFYCHGFDQANRKAGLRLDTLAGATEDLGGYQAVVPGDPEASEIVLRIRSEDPDQIMPPPHTEQTLSEQEREIIEQWIAGGAQYEEHWAWRPLVRPEVPDGSAGADAIDAFLRAGWEKQAAEPVAEATPRTLMRRLSLDLRGLPPTIDEVRAFEADPSKEHFVRIRDRWMGELAFAEHQAVRWLDLVRWADTSGFVSDEPIASGAYRAWVIRAIAENMPFDQFSMAQLAGDLLPDASDDDLIASGYNRIVNTNCEAGAIELEQLYKLKGEHVRALGTVWLGMTTGCAECHDHKFDPLSAKDYYSLAAFFDDLVEAGVYTPGDRREPLHYVHDDANASRRDRQLRAKISRLGKEIETASIEGMEAWREQVVQELNDTESRRDFVWAPVQLPAPRITEGQYETVAVDDQFARLTRAEDGQFNRHHAAEFMTGYVNEGGETTDAEQDAWFVNVWIDPEDRPEMLGLQISHGDYGRLGWRSANYETYYWGKDTSDTLDQAHAWSDPERVVRVGDLPNESGWVRLEVPLKRRIKPVSGQSFEAVGMAWLQTGGTVAWGDSGLNLRNDKVTSLELGETAIRLWWENPVNRQTYERRMSLVPKAVRKAPEERDATEKQLAELAFLQHSQSERMARLRRMESELFVMRSRATPVLVSRQTEDPKTTRLLHRGDYSDKSGPVLDAALPGFLVGEDRSETELNRLDLAEWLFADDNPIAARVFVNRLWHQFYGRGISETLEDAGTQGDWPSHIDLLDWLACEFRDSGWDRNHMVRLLTSAKAYRLSSIPTADLAERDPGNRWHARQGRYRIHAEAIRDAALRAAGILKMTDQVPTHSFFPYQPDPYWTRSDKVMFGSRHMDWETSSDRNQYHRSLYTFWKRQNIHPTMLAFDAPTRQECTAQRNITNTPGQALALLNDPIFVEAARVFASRICDEQVDSDQSRIKRVYEIALQRQPTTSERDVLLNLLRSQREHYRQHSGEAKQLLQIGQLDPASDESAVELAAWTAVTRAVLNTHEFLNRS</sequence>
<dbReference type="GO" id="GO:0020037">
    <property type="term" value="F:heme binding"/>
    <property type="evidence" value="ECO:0007669"/>
    <property type="project" value="InterPro"/>
</dbReference>
<evidence type="ECO:0000259" key="4">
    <source>
        <dbReference type="Pfam" id="PF07635"/>
    </source>
</evidence>
<dbReference type="PANTHER" id="PTHR35889:SF3">
    <property type="entry name" value="F-BOX DOMAIN-CONTAINING PROTEIN"/>
    <property type="match status" value="1"/>
</dbReference>
<dbReference type="RefSeq" id="WP_150075668.1">
    <property type="nucleotide sequence ID" value="NZ_VWOX01000003.1"/>
</dbReference>
<evidence type="ECO:0000259" key="2">
    <source>
        <dbReference type="Pfam" id="PF07583"/>
    </source>
</evidence>
<evidence type="ECO:0000313" key="6">
    <source>
        <dbReference type="Proteomes" id="UP000324479"/>
    </source>
</evidence>
<keyword evidence="1" id="KW-0732">Signal</keyword>
<dbReference type="Pfam" id="PF07583">
    <property type="entry name" value="PSCyt2"/>
    <property type="match status" value="1"/>
</dbReference>
<feature type="domain" description="DUF1549" evidence="2">
    <location>
        <begin position="149"/>
        <end position="353"/>
    </location>
</feature>
<dbReference type="Pfam" id="PF07635">
    <property type="entry name" value="PSCyt1"/>
    <property type="match status" value="1"/>
</dbReference>
<name>A0A5M6DGS2_9BACT</name>
<dbReference type="Proteomes" id="UP000324479">
    <property type="component" value="Unassembled WGS sequence"/>
</dbReference>
<dbReference type="InterPro" id="IPR011444">
    <property type="entry name" value="DUF1549"/>
</dbReference>
<feature type="domain" description="Cytochrome C Planctomycete-type" evidence="4">
    <location>
        <begin position="42"/>
        <end position="101"/>
    </location>
</feature>
<feature type="chain" id="PRO_5024271627" evidence="1">
    <location>
        <begin position="23"/>
        <end position="1053"/>
    </location>
</feature>
<dbReference type="SUPFAM" id="SSF46626">
    <property type="entry name" value="Cytochrome c"/>
    <property type="match status" value="1"/>
</dbReference>
<dbReference type="Pfam" id="PF07587">
    <property type="entry name" value="PSD1"/>
    <property type="match status" value="1"/>
</dbReference>
<organism evidence="5 6">
    <name type="scientific">Roseiconus nitratireducens</name>
    <dbReference type="NCBI Taxonomy" id="2605748"/>
    <lineage>
        <taxon>Bacteria</taxon>
        <taxon>Pseudomonadati</taxon>
        <taxon>Planctomycetota</taxon>
        <taxon>Planctomycetia</taxon>
        <taxon>Pirellulales</taxon>
        <taxon>Pirellulaceae</taxon>
        <taxon>Roseiconus</taxon>
    </lineage>
</organism>
<comment type="caution">
    <text evidence="5">The sequence shown here is derived from an EMBL/GenBank/DDBJ whole genome shotgun (WGS) entry which is preliminary data.</text>
</comment>
<dbReference type="InterPro" id="IPR022655">
    <property type="entry name" value="DUF1553"/>
</dbReference>
<keyword evidence="6" id="KW-1185">Reference proteome</keyword>
<evidence type="ECO:0000313" key="5">
    <source>
        <dbReference type="EMBL" id="KAA5545399.1"/>
    </source>
</evidence>
<dbReference type="AlphaFoldDB" id="A0A5M6DGS2"/>
<proteinExistence type="predicted"/>
<gene>
    <name evidence="5" type="ORF">FYK55_07040</name>
</gene>
<dbReference type="GO" id="GO:0009055">
    <property type="term" value="F:electron transfer activity"/>
    <property type="evidence" value="ECO:0007669"/>
    <property type="project" value="InterPro"/>
</dbReference>
<evidence type="ECO:0000259" key="3">
    <source>
        <dbReference type="Pfam" id="PF07587"/>
    </source>
</evidence>
<feature type="signal peptide" evidence="1">
    <location>
        <begin position="1"/>
        <end position="22"/>
    </location>
</feature>
<evidence type="ECO:0000256" key="1">
    <source>
        <dbReference type="SAM" id="SignalP"/>
    </source>
</evidence>
<protein>
    <submittedName>
        <fullName evidence="5">DUF1553 domain-containing protein</fullName>
    </submittedName>
</protein>
<dbReference type="PANTHER" id="PTHR35889">
    <property type="entry name" value="CYCLOINULO-OLIGOSACCHARIDE FRUCTANOTRANSFERASE-RELATED"/>
    <property type="match status" value="1"/>
</dbReference>
<reference evidence="5 6" key="1">
    <citation type="submission" date="2019-08" db="EMBL/GenBank/DDBJ databases">
        <authorList>
            <person name="Dhanesh K."/>
            <person name="Kumar G."/>
            <person name="Sasikala C."/>
            <person name="Venkata Ramana C."/>
        </authorList>
    </citation>
    <scope>NUCLEOTIDE SEQUENCE [LARGE SCALE GENOMIC DNA]</scope>
    <source>
        <strain evidence="5 6">JC645</strain>
    </source>
</reference>
<dbReference type="InterPro" id="IPR011429">
    <property type="entry name" value="Cyt_c_Planctomycete-type"/>
</dbReference>